<protein>
    <submittedName>
        <fullName evidence="1">Uncharacterized protein</fullName>
    </submittedName>
</protein>
<reference evidence="1" key="1">
    <citation type="journal article" date="2014" name="Front. Microbiol.">
        <title>High frequency of phylogenetically diverse reductive dehalogenase-homologous genes in deep subseafloor sedimentary metagenomes.</title>
        <authorList>
            <person name="Kawai M."/>
            <person name="Futagami T."/>
            <person name="Toyoda A."/>
            <person name="Takaki Y."/>
            <person name="Nishi S."/>
            <person name="Hori S."/>
            <person name="Arai W."/>
            <person name="Tsubouchi T."/>
            <person name="Morono Y."/>
            <person name="Uchiyama I."/>
            <person name="Ito T."/>
            <person name="Fujiyama A."/>
            <person name="Inagaki F."/>
            <person name="Takami H."/>
        </authorList>
    </citation>
    <scope>NUCLEOTIDE SEQUENCE</scope>
    <source>
        <strain evidence="1">Expedition CK06-06</strain>
    </source>
</reference>
<proteinExistence type="predicted"/>
<sequence>MIERLSMEHPEWDIRSRFTGCQSNKGRGCIGCNRECITQKGFWVRPDGNTSPCPQFKKNCVNPKTYKELFDAIQTAYDFHKFVGTKES</sequence>
<organism evidence="1">
    <name type="scientific">marine sediment metagenome</name>
    <dbReference type="NCBI Taxonomy" id="412755"/>
    <lineage>
        <taxon>unclassified sequences</taxon>
        <taxon>metagenomes</taxon>
        <taxon>ecological metagenomes</taxon>
    </lineage>
</organism>
<gene>
    <name evidence="1" type="ORF">S12H4_41369</name>
</gene>
<dbReference type="EMBL" id="BARW01025209">
    <property type="protein sequence ID" value="GAJ06066.1"/>
    <property type="molecule type" value="Genomic_DNA"/>
</dbReference>
<evidence type="ECO:0000313" key="1">
    <source>
        <dbReference type="EMBL" id="GAJ06066.1"/>
    </source>
</evidence>
<dbReference type="AlphaFoldDB" id="X1V1N6"/>
<name>X1V1N6_9ZZZZ</name>
<comment type="caution">
    <text evidence="1">The sequence shown here is derived from an EMBL/GenBank/DDBJ whole genome shotgun (WGS) entry which is preliminary data.</text>
</comment>
<accession>X1V1N6</accession>